<dbReference type="EMBL" id="BAABIA010000003">
    <property type="protein sequence ID" value="GAA5139319.1"/>
    <property type="molecule type" value="Genomic_DNA"/>
</dbReference>
<accession>A0ABP9P223</accession>
<reference evidence="2" key="1">
    <citation type="journal article" date="2019" name="Int. J. Syst. Evol. Microbiol.">
        <title>The Global Catalogue of Microorganisms (GCM) 10K type strain sequencing project: providing services to taxonomists for standard genome sequencing and annotation.</title>
        <authorList>
            <consortium name="The Broad Institute Genomics Platform"/>
            <consortium name="The Broad Institute Genome Sequencing Center for Infectious Disease"/>
            <person name="Wu L."/>
            <person name="Ma J."/>
        </authorList>
    </citation>
    <scope>NUCLEOTIDE SEQUENCE [LARGE SCALE GENOMIC DNA]</scope>
    <source>
        <strain evidence="2">JCM 18053</strain>
    </source>
</reference>
<sequence length="387" mass="42992">MPSQPVSTSVDLPDPCDLAKAWIDDEADVADGSGGKGGHDTTFRICCTLVHGFDLGDADLMSLLEHYNATKCAPPWNHGELMHKLSNARATTSKYPKGWLYRKMLRARGLWSSRPGSGTTRATVAPRYEAKWKLDFNLEALRRVQPGTPWTVERLAAASPVNVETTTTADFLRHVFGMEAMVLIFTVFGSQGQYMWWRGRSYRLANRPGVAAVPAELPKGGPDGVWYLSQPVTGKWEPNPRETDKLGRPKMSRRSEESVRSWEHMVLEADPVDEVKRDPKKMAEFETLWLGFLVQLPLPIKAIYTSAGKSTHALVHLPAANKERFDAMKKMVGPLFSKLGADPRALKAVQLTRLPGCMRGNRLQKLLYLNPSPDPTGITIERGTASV</sequence>
<evidence type="ECO:0000313" key="1">
    <source>
        <dbReference type="EMBL" id="GAA5139319.1"/>
    </source>
</evidence>
<keyword evidence="2" id="KW-1185">Reference proteome</keyword>
<gene>
    <name evidence="1" type="ORF">GCM10023213_19810</name>
</gene>
<evidence type="ECO:0000313" key="2">
    <source>
        <dbReference type="Proteomes" id="UP001499852"/>
    </source>
</evidence>
<comment type="caution">
    <text evidence="1">The sequence shown here is derived from an EMBL/GenBank/DDBJ whole genome shotgun (WGS) entry which is preliminary data.</text>
</comment>
<dbReference type="Proteomes" id="UP001499852">
    <property type="component" value="Unassembled WGS sequence"/>
</dbReference>
<proteinExistence type="predicted"/>
<organism evidence="1 2">
    <name type="scientific">Prosthecobacter algae</name>
    <dbReference type="NCBI Taxonomy" id="1144682"/>
    <lineage>
        <taxon>Bacteria</taxon>
        <taxon>Pseudomonadati</taxon>
        <taxon>Verrucomicrobiota</taxon>
        <taxon>Verrucomicrobiia</taxon>
        <taxon>Verrucomicrobiales</taxon>
        <taxon>Verrucomicrobiaceae</taxon>
        <taxon>Prosthecobacter</taxon>
    </lineage>
</organism>
<name>A0ABP9P223_9BACT</name>
<protein>
    <submittedName>
        <fullName evidence="1">Uncharacterized protein</fullName>
    </submittedName>
</protein>